<dbReference type="PANTHER" id="PTHR30006:SF2">
    <property type="entry name" value="ABC TRANSPORTER SUBSTRATE-BINDING PROTEIN"/>
    <property type="match status" value="1"/>
</dbReference>
<dbReference type="Pfam" id="PF13343">
    <property type="entry name" value="SBP_bac_6"/>
    <property type="match status" value="1"/>
</dbReference>
<name>A0ABW2IDQ0_9BURK</name>
<proteinExistence type="predicted"/>
<dbReference type="EMBL" id="JBHTBU010000002">
    <property type="protein sequence ID" value="MFC7289016.1"/>
    <property type="molecule type" value="Genomic_DNA"/>
</dbReference>
<reference evidence="4" key="1">
    <citation type="journal article" date="2019" name="Int. J. Syst. Evol. Microbiol.">
        <title>The Global Catalogue of Microorganisms (GCM) 10K type strain sequencing project: providing services to taxonomists for standard genome sequencing and annotation.</title>
        <authorList>
            <consortium name="The Broad Institute Genomics Platform"/>
            <consortium name="The Broad Institute Genome Sequencing Center for Infectious Disease"/>
            <person name="Wu L."/>
            <person name="Ma J."/>
        </authorList>
    </citation>
    <scope>NUCLEOTIDE SEQUENCE [LARGE SCALE GENOMIC DNA]</scope>
    <source>
        <strain evidence="4">KACC 12508</strain>
    </source>
</reference>
<evidence type="ECO:0000313" key="3">
    <source>
        <dbReference type="EMBL" id="MFC7289016.1"/>
    </source>
</evidence>
<evidence type="ECO:0000256" key="1">
    <source>
        <dbReference type="ARBA" id="ARBA00022729"/>
    </source>
</evidence>
<dbReference type="PANTHER" id="PTHR30006">
    <property type="entry name" value="THIAMINE-BINDING PERIPLASMIC PROTEIN-RELATED"/>
    <property type="match status" value="1"/>
</dbReference>
<keyword evidence="4" id="KW-1185">Reference proteome</keyword>
<feature type="chain" id="PRO_5046439703" evidence="2">
    <location>
        <begin position="33"/>
        <end position="330"/>
    </location>
</feature>
<dbReference type="Proteomes" id="UP001596542">
    <property type="component" value="Unassembled WGS sequence"/>
</dbReference>
<evidence type="ECO:0000256" key="2">
    <source>
        <dbReference type="SAM" id="SignalP"/>
    </source>
</evidence>
<sequence>MIKQENYMKKLLSLNIACLSLAAAFATPHASALTIYSAGPGKLIETLAADFKASTGITVDVFQADTGKVMARLQAEASNPRADVVISASWDSAQDLDKRGWLLNYQSPNAQHVPARFKQPAYVAQGLSVLSIVWNTKSGTPRPTDWSDLTQAPFKDKVTMPDPAQSGASLDLLSGLQSRQSEKAWQLFSALKANGMVISGPNAQAMNPVLQGAKAAVFGAVDYVALGSQAKGESIEVIFPKSGTVVAPRPMMILKSSKAQDDARKFIDFVLSPQGQARVAEAYLIPARTDIAAKRSTLKEIKLLPDAEGDANYASRAALLHRFSTLFGRK</sequence>
<keyword evidence="1 2" id="KW-0732">Signal</keyword>
<dbReference type="SUPFAM" id="SSF53850">
    <property type="entry name" value="Periplasmic binding protein-like II"/>
    <property type="match status" value="1"/>
</dbReference>
<evidence type="ECO:0000313" key="4">
    <source>
        <dbReference type="Proteomes" id="UP001596542"/>
    </source>
</evidence>
<comment type="caution">
    <text evidence="3">The sequence shown here is derived from an EMBL/GenBank/DDBJ whole genome shotgun (WGS) entry which is preliminary data.</text>
</comment>
<organism evidence="3 4">
    <name type="scientific">Herminiimonas glaciei</name>
    <dbReference type="NCBI Taxonomy" id="523788"/>
    <lineage>
        <taxon>Bacteria</taxon>
        <taxon>Pseudomonadati</taxon>
        <taxon>Pseudomonadota</taxon>
        <taxon>Betaproteobacteria</taxon>
        <taxon>Burkholderiales</taxon>
        <taxon>Oxalobacteraceae</taxon>
        <taxon>Herminiimonas</taxon>
    </lineage>
</organism>
<accession>A0ABW2IDQ0</accession>
<dbReference type="InterPro" id="IPR026045">
    <property type="entry name" value="Ferric-bd"/>
</dbReference>
<dbReference type="RefSeq" id="WP_382272399.1">
    <property type="nucleotide sequence ID" value="NZ_JBHTBU010000002.1"/>
</dbReference>
<feature type="signal peptide" evidence="2">
    <location>
        <begin position="1"/>
        <end position="32"/>
    </location>
</feature>
<gene>
    <name evidence="3" type="ORF">ACFQPC_13275</name>
</gene>
<protein>
    <submittedName>
        <fullName evidence="3">ABC transporter substrate-binding protein</fullName>
    </submittedName>
</protein>
<dbReference type="Gene3D" id="3.40.190.10">
    <property type="entry name" value="Periplasmic binding protein-like II"/>
    <property type="match status" value="2"/>
</dbReference>
<dbReference type="PIRSF" id="PIRSF002825">
    <property type="entry name" value="CfbpA"/>
    <property type="match status" value="1"/>
</dbReference>
<dbReference type="CDD" id="cd13547">
    <property type="entry name" value="PBP2_Fbp_like_2"/>
    <property type="match status" value="1"/>
</dbReference>